<reference evidence="2" key="1">
    <citation type="submission" date="2018-02" db="EMBL/GenBank/DDBJ databases">
        <title>Rhizophora mucronata_Transcriptome.</title>
        <authorList>
            <person name="Meera S.P."/>
            <person name="Sreeshan A."/>
            <person name="Augustine A."/>
        </authorList>
    </citation>
    <scope>NUCLEOTIDE SEQUENCE</scope>
    <source>
        <tissue evidence="2">Leaf</tissue>
    </source>
</reference>
<dbReference type="AlphaFoldDB" id="A0A2P2IUJ9"/>
<protein>
    <submittedName>
        <fullName evidence="2">Uncharacterized protein</fullName>
    </submittedName>
</protein>
<proteinExistence type="predicted"/>
<keyword evidence="1" id="KW-1133">Transmembrane helix</keyword>
<keyword evidence="1" id="KW-0472">Membrane</keyword>
<evidence type="ECO:0000313" key="2">
    <source>
        <dbReference type="EMBL" id="MBW84912.1"/>
    </source>
</evidence>
<keyword evidence="1" id="KW-0812">Transmembrane</keyword>
<sequence length="40" mass="4661">MNMDQGIASKRPHDSLVTGQILVVYVVFQWLLNVYCVFKF</sequence>
<dbReference type="EMBL" id="GGEC01004429">
    <property type="protein sequence ID" value="MBW84912.1"/>
    <property type="molecule type" value="Transcribed_RNA"/>
</dbReference>
<name>A0A2P2IUJ9_RHIMU</name>
<organism evidence="2">
    <name type="scientific">Rhizophora mucronata</name>
    <name type="common">Asiatic mangrove</name>
    <dbReference type="NCBI Taxonomy" id="61149"/>
    <lineage>
        <taxon>Eukaryota</taxon>
        <taxon>Viridiplantae</taxon>
        <taxon>Streptophyta</taxon>
        <taxon>Embryophyta</taxon>
        <taxon>Tracheophyta</taxon>
        <taxon>Spermatophyta</taxon>
        <taxon>Magnoliopsida</taxon>
        <taxon>eudicotyledons</taxon>
        <taxon>Gunneridae</taxon>
        <taxon>Pentapetalae</taxon>
        <taxon>rosids</taxon>
        <taxon>fabids</taxon>
        <taxon>Malpighiales</taxon>
        <taxon>Rhizophoraceae</taxon>
        <taxon>Rhizophora</taxon>
    </lineage>
</organism>
<accession>A0A2P2IUJ9</accession>
<evidence type="ECO:0000256" key="1">
    <source>
        <dbReference type="SAM" id="Phobius"/>
    </source>
</evidence>
<feature type="transmembrane region" description="Helical" evidence="1">
    <location>
        <begin position="20"/>
        <end position="38"/>
    </location>
</feature>